<dbReference type="AlphaFoldDB" id="A0A2A9D2R8"/>
<evidence type="ECO:0000259" key="2">
    <source>
        <dbReference type="Pfam" id="PF00296"/>
    </source>
</evidence>
<dbReference type="Gene3D" id="3.20.20.30">
    <property type="entry name" value="Luciferase-like domain"/>
    <property type="match status" value="1"/>
</dbReference>
<dbReference type="InterPro" id="IPR050564">
    <property type="entry name" value="F420-G6PD/mer"/>
</dbReference>
<dbReference type="GO" id="GO:0016705">
    <property type="term" value="F:oxidoreductase activity, acting on paired donors, with incorporation or reduction of molecular oxygen"/>
    <property type="evidence" value="ECO:0007669"/>
    <property type="project" value="InterPro"/>
</dbReference>
<dbReference type="PANTHER" id="PTHR43244">
    <property type="match status" value="1"/>
</dbReference>
<dbReference type="GO" id="GO:0004497">
    <property type="term" value="F:monooxygenase activity"/>
    <property type="evidence" value="ECO:0007669"/>
    <property type="project" value="UniProtKB-KW"/>
</dbReference>
<organism evidence="3 4">
    <name type="scientific">Serinibacter salmoneus</name>
    <dbReference type="NCBI Taxonomy" id="556530"/>
    <lineage>
        <taxon>Bacteria</taxon>
        <taxon>Bacillati</taxon>
        <taxon>Actinomycetota</taxon>
        <taxon>Actinomycetes</taxon>
        <taxon>Micrococcales</taxon>
        <taxon>Beutenbergiaceae</taxon>
        <taxon>Serinibacter</taxon>
    </lineage>
</organism>
<accession>A0A2A9D2R8</accession>
<evidence type="ECO:0000313" key="3">
    <source>
        <dbReference type="EMBL" id="PFG20953.1"/>
    </source>
</evidence>
<dbReference type="Pfam" id="PF00296">
    <property type="entry name" value="Bac_luciferase"/>
    <property type="match status" value="1"/>
</dbReference>
<dbReference type="PANTHER" id="PTHR43244:SF1">
    <property type="entry name" value="5,10-METHYLENETETRAHYDROMETHANOPTERIN REDUCTASE"/>
    <property type="match status" value="1"/>
</dbReference>
<evidence type="ECO:0000313" key="4">
    <source>
        <dbReference type="Proteomes" id="UP000224915"/>
    </source>
</evidence>
<dbReference type="Proteomes" id="UP000224915">
    <property type="component" value="Unassembled WGS sequence"/>
</dbReference>
<dbReference type="EMBL" id="PDJD01000001">
    <property type="protein sequence ID" value="PFG20953.1"/>
    <property type="molecule type" value="Genomic_DNA"/>
</dbReference>
<dbReference type="SUPFAM" id="SSF51679">
    <property type="entry name" value="Bacterial luciferase-like"/>
    <property type="match status" value="1"/>
</dbReference>
<dbReference type="InterPro" id="IPR036661">
    <property type="entry name" value="Luciferase-like_sf"/>
</dbReference>
<comment type="caution">
    <text evidence="3">The sequence shown here is derived from an EMBL/GenBank/DDBJ whole genome shotgun (WGS) entry which is preliminary data.</text>
</comment>
<protein>
    <submittedName>
        <fullName evidence="3">Luciferase-like monooxygenase</fullName>
    </submittedName>
</protein>
<reference evidence="3 4" key="1">
    <citation type="submission" date="2017-10" db="EMBL/GenBank/DDBJ databases">
        <title>Sequencing the genomes of 1000 actinobacteria strains.</title>
        <authorList>
            <person name="Klenk H.-P."/>
        </authorList>
    </citation>
    <scope>NUCLEOTIDE SEQUENCE [LARGE SCALE GENOMIC DNA]</scope>
    <source>
        <strain evidence="3 4">DSM 21801</strain>
    </source>
</reference>
<evidence type="ECO:0000256" key="1">
    <source>
        <dbReference type="ARBA" id="ARBA00023002"/>
    </source>
</evidence>
<gene>
    <name evidence="3" type="ORF">ATL40_2572</name>
</gene>
<sequence>MTAAPPGHSPRPVALDVVLNPFRTDAATLVEAAVRAEAEGADGVWTFDHVSSLASPTAPGEGAAREVFTVLGAIAARTERVRVGPLVANIHNRHPAQLALALDTLADLAPGRVVCGIGAGAGPGSPFAREDAALGRVPEPAAARRALLAEHIGALRALGRGEDATGSVATHGLRGVVRHPTPPIVVGGGAWRTLELAARTADGVNIVTGLTPGLADTVARLREITAARPFEISVFVADRFVADRPAGGLADLDLEALSAATPPGVDRLTVLVQSPARR</sequence>
<name>A0A2A9D2R8_9MICO</name>
<dbReference type="OrthoDB" id="5146458at2"/>
<dbReference type="InterPro" id="IPR011251">
    <property type="entry name" value="Luciferase-like_dom"/>
</dbReference>
<keyword evidence="3" id="KW-0503">Monooxygenase</keyword>
<keyword evidence="4" id="KW-1185">Reference proteome</keyword>
<feature type="domain" description="Luciferase-like" evidence="2">
    <location>
        <begin position="25"/>
        <end position="228"/>
    </location>
</feature>
<keyword evidence="1" id="KW-0560">Oxidoreductase</keyword>
<proteinExistence type="predicted"/>